<dbReference type="InterPro" id="IPR005654">
    <property type="entry name" value="ATPase_AFG1-like"/>
</dbReference>
<dbReference type="GO" id="GO:0005737">
    <property type="term" value="C:cytoplasm"/>
    <property type="evidence" value="ECO:0007669"/>
    <property type="project" value="TreeGrafter"/>
</dbReference>
<keyword evidence="4" id="KW-1185">Reference proteome</keyword>
<dbReference type="NCBIfam" id="NF040713">
    <property type="entry name" value="ZapE"/>
    <property type="match status" value="1"/>
</dbReference>
<dbReference type="SUPFAM" id="SSF52540">
    <property type="entry name" value="P-loop containing nucleoside triphosphate hydrolases"/>
    <property type="match status" value="1"/>
</dbReference>
<keyword evidence="1" id="KW-0547">Nucleotide-binding</keyword>
<organism evidence="3 4">
    <name type="scientific">Zoogloea dura</name>
    <dbReference type="NCBI Taxonomy" id="2728840"/>
    <lineage>
        <taxon>Bacteria</taxon>
        <taxon>Pseudomonadati</taxon>
        <taxon>Pseudomonadota</taxon>
        <taxon>Betaproteobacteria</taxon>
        <taxon>Rhodocyclales</taxon>
        <taxon>Zoogloeaceae</taxon>
        <taxon>Zoogloea</taxon>
    </lineage>
</organism>
<sequence length="343" mass="37294">MLALPLLFRGTPGHPGKASALLDELDARFRAGGHLPDPDQCNALIHLARLGSALLKHTPGSGQAAGLFLWGGVGRGKTRLLDTLGDALGPAQARRLHVAELLAAVHRSAVAGGDWQHRMNSLFGTARVLLLDEFHAYDSADALILLRVFESALARGMGCVLTANHPPAALWPDLPRLREQARHYTPLAAWLEQQCTLLRVDGGRDYREGLAAEAPPRWWLGAPAARPESRRGAWREGRSEGWREAGFDALFRQARGPGDYASLATERQALLILDFPRLAGEHMDSLRRLVWFLDAAWEARLPLAVTARASVAASFSGLAPELAALLGKDLARSRSRLLALCRI</sequence>
<dbReference type="GO" id="GO:0051301">
    <property type="term" value="P:cell division"/>
    <property type="evidence" value="ECO:0007669"/>
    <property type="project" value="UniProtKB-KW"/>
</dbReference>
<dbReference type="GO" id="GO:0005524">
    <property type="term" value="F:ATP binding"/>
    <property type="evidence" value="ECO:0007669"/>
    <property type="project" value="UniProtKB-KW"/>
</dbReference>
<dbReference type="EMBL" id="JABBGA010000006">
    <property type="protein sequence ID" value="NML26092.1"/>
    <property type="molecule type" value="Genomic_DNA"/>
</dbReference>
<dbReference type="AlphaFoldDB" id="A0A848G4H5"/>
<reference evidence="3 4" key="1">
    <citation type="submission" date="2020-04" db="EMBL/GenBank/DDBJ databases">
        <title>Zoogloea sp. G-4-1-14 isolated from soil.</title>
        <authorList>
            <person name="Dahal R.H."/>
        </authorList>
    </citation>
    <scope>NUCLEOTIDE SEQUENCE [LARGE SCALE GENOMIC DNA]</scope>
    <source>
        <strain evidence="3 4">G-4-1-14</strain>
    </source>
</reference>
<keyword evidence="2" id="KW-0067">ATP-binding</keyword>
<keyword evidence="3" id="KW-0131">Cell cycle</keyword>
<dbReference type="Proteomes" id="UP000580043">
    <property type="component" value="Unassembled WGS sequence"/>
</dbReference>
<evidence type="ECO:0000256" key="1">
    <source>
        <dbReference type="ARBA" id="ARBA00022741"/>
    </source>
</evidence>
<comment type="caution">
    <text evidence="3">The sequence shown here is derived from an EMBL/GenBank/DDBJ whole genome shotgun (WGS) entry which is preliminary data.</text>
</comment>
<accession>A0A848G4H5</accession>
<evidence type="ECO:0000313" key="3">
    <source>
        <dbReference type="EMBL" id="NML26092.1"/>
    </source>
</evidence>
<dbReference type="Pfam" id="PF03969">
    <property type="entry name" value="AFG1_ATPase"/>
    <property type="match status" value="1"/>
</dbReference>
<dbReference type="PANTHER" id="PTHR12169">
    <property type="entry name" value="ATPASE N2B"/>
    <property type="match status" value="1"/>
</dbReference>
<dbReference type="GO" id="GO:0016887">
    <property type="term" value="F:ATP hydrolysis activity"/>
    <property type="evidence" value="ECO:0007669"/>
    <property type="project" value="InterPro"/>
</dbReference>
<dbReference type="PANTHER" id="PTHR12169:SF6">
    <property type="entry name" value="AFG1-LIKE ATPASE"/>
    <property type="match status" value="1"/>
</dbReference>
<name>A0A848G4H5_9RHOO</name>
<gene>
    <name evidence="3" type="primary">zapE</name>
    <name evidence="3" type="ORF">HHL15_10095</name>
</gene>
<protein>
    <submittedName>
        <fullName evidence="3">Cell division protein ZapE</fullName>
    </submittedName>
</protein>
<proteinExistence type="predicted"/>
<keyword evidence="3" id="KW-0132">Cell division</keyword>
<evidence type="ECO:0000256" key="2">
    <source>
        <dbReference type="ARBA" id="ARBA00022840"/>
    </source>
</evidence>
<evidence type="ECO:0000313" key="4">
    <source>
        <dbReference type="Proteomes" id="UP000580043"/>
    </source>
</evidence>
<dbReference type="Gene3D" id="3.40.50.300">
    <property type="entry name" value="P-loop containing nucleotide triphosphate hydrolases"/>
    <property type="match status" value="1"/>
</dbReference>
<dbReference type="RefSeq" id="WP_169145633.1">
    <property type="nucleotide sequence ID" value="NZ_JABBGA010000006.1"/>
</dbReference>
<dbReference type="InterPro" id="IPR027417">
    <property type="entry name" value="P-loop_NTPase"/>
</dbReference>